<name>E4YD90_OIKDI</name>
<dbReference type="EMBL" id="FN654423">
    <property type="protein sequence ID" value="CBY33501.1"/>
    <property type="molecule type" value="Genomic_DNA"/>
</dbReference>
<gene>
    <name evidence="1" type="ORF">GSOID_T00021421001</name>
</gene>
<dbReference type="InterPro" id="IPR031366">
    <property type="entry name" value="DUF4663"/>
</dbReference>
<sequence length="248" mass="28607">MQDWSPLPEDFYRKIKSTDPSKTWYPVRSSIVESLLTLLKGAEWIACPYIEESSVFEPFSVIVQRNNRFRVAPDAFAHEIFAKPKLSEKYQFDEIMDRKYTRIVDSVRKTVKVELRESAVHEINETFEVGGLCLEMEHQELLSASLDSCYIVTAVAYSDVKFSVSIGDSKRRGNSLHVENEVFQTNQPIPVAFKADLFPVDTETGELGMRIRHDGSELREGRWKKLVRSEEKAVRVPVEYQYTETSQV</sequence>
<dbReference type="AlphaFoldDB" id="E4YD90"/>
<protein>
    <submittedName>
        <fullName evidence="1">Uncharacterized protein</fullName>
    </submittedName>
</protein>
<reference evidence="1" key="1">
    <citation type="journal article" date="2010" name="Science">
        <title>Plasticity of animal genome architecture unmasked by rapid evolution of a pelagic tunicate.</title>
        <authorList>
            <person name="Denoeud F."/>
            <person name="Henriet S."/>
            <person name="Mungpakdee S."/>
            <person name="Aury J.M."/>
            <person name="Da Silva C."/>
            <person name="Brinkmann H."/>
            <person name="Mikhaleva J."/>
            <person name="Olsen L.C."/>
            <person name="Jubin C."/>
            <person name="Canestro C."/>
            <person name="Bouquet J.M."/>
            <person name="Danks G."/>
            <person name="Poulain J."/>
            <person name="Campsteijn C."/>
            <person name="Adamski M."/>
            <person name="Cross I."/>
            <person name="Yadetie F."/>
            <person name="Muffato M."/>
            <person name="Louis A."/>
            <person name="Butcher S."/>
            <person name="Tsagkogeorga G."/>
            <person name="Konrad A."/>
            <person name="Singh S."/>
            <person name="Jensen M.F."/>
            <person name="Cong E.H."/>
            <person name="Eikeseth-Otteraa H."/>
            <person name="Noel B."/>
            <person name="Anthouard V."/>
            <person name="Porcel B.M."/>
            <person name="Kachouri-Lafond R."/>
            <person name="Nishino A."/>
            <person name="Ugolini M."/>
            <person name="Chourrout P."/>
            <person name="Nishida H."/>
            <person name="Aasland R."/>
            <person name="Huzurbazar S."/>
            <person name="Westhof E."/>
            <person name="Delsuc F."/>
            <person name="Lehrach H."/>
            <person name="Reinhardt R."/>
            <person name="Weissenbach J."/>
            <person name="Roy S.W."/>
            <person name="Artiguenave F."/>
            <person name="Postlethwait J.H."/>
            <person name="Manak J.R."/>
            <person name="Thompson E.M."/>
            <person name="Jaillon O."/>
            <person name="Du Pasquier L."/>
            <person name="Boudinot P."/>
            <person name="Liberles D.A."/>
            <person name="Volff J.N."/>
            <person name="Philippe H."/>
            <person name="Lenhard B."/>
            <person name="Roest Crollius H."/>
            <person name="Wincker P."/>
            <person name="Chourrout D."/>
        </authorList>
    </citation>
    <scope>NUCLEOTIDE SEQUENCE [LARGE SCALE GENOMIC DNA]</scope>
</reference>
<organism evidence="1">
    <name type="scientific">Oikopleura dioica</name>
    <name type="common">Tunicate</name>
    <dbReference type="NCBI Taxonomy" id="34765"/>
    <lineage>
        <taxon>Eukaryota</taxon>
        <taxon>Metazoa</taxon>
        <taxon>Chordata</taxon>
        <taxon>Tunicata</taxon>
        <taxon>Appendicularia</taxon>
        <taxon>Copelata</taxon>
        <taxon>Oikopleuridae</taxon>
        <taxon>Oikopleura</taxon>
    </lineage>
</organism>
<evidence type="ECO:0000313" key="1">
    <source>
        <dbReference type="EMBL" id="CBY33501.1"/>
    </source>
</evidence>
<accession>E4YD90</accession>
<proteinExistence type="predicted"/>
<dbReference type="Proteomes" id="UP000011014">
    <property type="component" value="Unassembled WGS sequence"/>
</dbReference>
<dbReference type="Pfam" id="PF15668">
    <property type="entry name" value="DUF4663"/>
    <property type="match status" value="1"/>
</dbReference>